<dbReference type="Proteomes" id="UP000033393">
    <property type="component" value="Unassembled WGS sequence"/>
</dbReference>
<dbReference type="SUPFAM" id="SSF48264">
    <property type="entry name" value="Cytochrome P450"/>
    <property type="match status" value="1"/>
</dbReference>
<dbReference type="PRINTS" id="PR00385">
    <property type="entry name" value="P450"/>
</dbReference>
<feature type="binding site" description="axial binding residue" evidence="5">
    <location>
        <position position="359"/>
    </location>
    <ligand>
        <name>heme</name>
        <dbReference type="ChEBI" id="CHEBI:30413"/>
    </ligand>
    <ligandPart>
        <name>Fe</name>
        <dbReference type="ChEBI" id="CHEBI:18248"/>
    </ligandPart>
</feature>
<reference evidence="7 8" key="1">
    <citation type="submission" date="2015-02" db="EMBL/GenBank/DDBJ databases">
        <authorList>
            <person name="Ju K.-S."/>
            <person name="Doroghazi J.R."/>
            <person name="Metcalf W."/>
        </authorList>
    </citation>
    <scope>NUCLEOTIDE SEQUENCE [LARGE SCALE GENOMIC DNA]</scope>
    <source>
        <strain evidence="7 8">NRRL B-16140</strain>
    </source>
</reference>
<keyword evidence="8" id="KW-1185">Reference proteome</keyword>
<dbReference type="Pfam" id="PF00067">
    <property type="entry name" value="p450"/>
    <property type="match status" value="1"/>
</dbReference>
<dbReference type="InterPro" id="IPR017972">
    <property type="entry name" value="Cyt_P450_CS"/>
</dbReference>
<evidence type="ECO:0000313" key="7">
    <source>
        <dbReference type="EMBL" id="KJK42012.1"/>
    </source>
</evidence>
<dbReference type="PATRIC" id="fig|68170.10.peg.549"/>
<keyword evidence="6" id="KW-0503">Monooxygenase</keyword>
<dbReference type="PRINTS" id="PR00463">
    <property type="entry name" value="EP450I"/>
</dbReference>
<dbReference type="PROSITE" id="PS00086">
    <property type="entry name" value="CYTOCHROME_P450"/>
    <property type="match status" value="1"/>
</dbReference>
<keyword evidence="3 5" id="KW-0479">Metal-binding</keyword>
<proteinExistence type="inferred from homology"/>
<dbReference type="EMBL" id="JYJG01000378">
    <property type="protein sequence ID" value="KJK42012.1"/>
    <property type="molecule type" value="Genomic_DNA"/>
</dbReference>
<comment type="caution">
    <text evidence="7">The sequence shown here is derived from an EMBL/GenBank/DDBJ whole genome shotgun (WGS) entry which is preliminary data.</text>
</comment>
<accession>A0A0F0GJD2</accession>
<keyword evidence="2 5" id="KW-0349">Heme</keyword>
<keyword evidence="6" id="KW-0560">Oxidoreductase</keyword>
<dbReference type="Gene3D" id="1.10.630.10">
    <property type="entry name" value="Cytochrome P450"/>
    <property type="match status" value="1"/>
</dbReference>
<dbReference type="GO" id="GO:0004497">
    <property type="term" value="F:monooxygenase activity"/>
    <property type="evidence" value="ECO:0007669"/>
    <property type="project" value="UniProtKB-KW"/>
</dbReference>
<sequence>MVTLPPTVSGARPLLGHTREFLRDPGELVRRGHAEHGRMFSVRLPGGPGVVLLGQDNAKFFHAESDALRLSIREAYRFLEHMFVHNTFWLAEHEEYLRQRAVLAPQFRGGRVRRHVAEMDRRTTALIDSLPDAGTFEPTDLLGPLVIEIATSLFLGDDAASRFRGLQSEFRAFADGMDPLLPGWVPAPHLLRSHRARDRLRRITSALVAERRAIPAEEPDFLELMANAPLRDDDLLADLVVMLVWVGHETTTGHLCWALIDLLRHPHELARVHDEAFLGRALKESERLHPVTPFLARVATVDIPHETYVIPRGAAVMLHPGVSHRDAGVFSDPGEYRPDRFLTEPASALQAFGGGIHRCLGEHFAQLEMKVVITRLAEHLEMRLLDGDPVAVRGHRSNWPRRPCRVAYAKRLPQFSPT</sequence>
<dbReference type="GO" id="GO:0005506">
    <property type="term" value="F:iron ion binding"/>
    <property type="evidence" value="ECO:0007669"/>
    <property type="project" value="InterPro"/>
</dbReference>
<protein>
    <recommendedName>
        <fullName evidence="9">Cytochrome P450</fullName>
    </recommendedName>
</protein>
<dbReference type="InterPro" id="IPR002401">
    <property type="entry name" value="Cyt_P450_E_grp-I"/>
</dbReference>
<comment type="similarity">
    <text evidence="1 6">Belongs to the cytochrome P450 family.</text>
</comment>
<evidence type="ECO:0000313" key="8">
    <source>
        <dbReference type="Proteomes" id="UP000033393"/>
    </source>
</evidence>
<keyword evidence="4 5" id="KW-0408">Iron</keyword>
<comment type="cofactor">
    <cofactor evidence="5">
        <name>heme</name>
        <dbReference type="ChEBI" id="CHEBI:30413"/>
    </cofactor>
</comment>
<dbReference type="InterPro" id="IPR001128">
    <property type="entry name" value="Cyt_P450"/>
</dbReference>
<dbReference type="InterPro" id="IPR050529">
    <property type="entry name" value="CYP450_sterol_14alpha_dmase"/>
</dbReference>
<evidence type="ECO:0000256" key="2">
    <source>
        <dbReference type="ARBA" id="ARBA00022617"/>
    </source>
</evidence>
<evidence type="ECO:0000256" key="5">
    <source>
        <dbReference type="PIRSR" id="PIRSR602401-1"/>
    </source>
</evidence>
<name>A0A0F0GJD2_LENAE</name>
<evidence type="ECO:0000256" key="6">
    <source>
        <dbReference type="RuleBase" id="RU000461"/>
    </source>
</evidence>
<evidence type="ECO:0000256" key="1">
    <source>
        <dbReference type="ARBA" id="ARBA00010617"/>
    </source>
</evidence>
<gene>
    <name evidence="7" type="ORF">UK23_39235</name>
</gene>
<dbReference type="AlphaFoldDB" id="A0A0F0GJD2"/>
<evidence type="ECO:0000256" key="4">
    <source>
        <dbReference type="ARBA" id="ARBA00023004"/>
    </source>
</evidence>
<dbReference type="GO" id="GO:0016705">
    <property type="term" value="F:oxidoreductase activity, acting on paired donors, with incorporation or reduction of molecular oxygen"/>
    <property type="evidence" value="ECO:0007669"/>
    <property type="project" value="InterPro"/>
</dbReference>
<evidence type="ECO:0008006" key="9">
    <source>
        <dbReference type="Google" id="ProtNLM"/>
    </source>
</evidence>
<dbReference type="PANTHER" id="PTHR24304:SF2">
    <property type="entry name" value="24-HYDROXYCHOLESTEROL 7-ALPHA-HYDROXYLASE"/>
    <property type="match status" value="1"/>
</dbReference>
<dbReference type="InterPro" id="IPR036396">
    <property type="entry name" value="Cyt_P450_sf"/>
</dbReference>
<organism evidence="7 8">
    <name type="scientific">Lentzea aerocolonigenes</name>
    <name type="common">Lechevalieria aerocolonigenes</name>
    <name type="synonym">Saccharothrix aerocolonigenes</name>
    <dbReference type="NCBI Taxonomy" id="68170"/>
    <lineage>
        <taxon>Bacteria</taxon>
        <taxon>Bacillati</taxon>
        <taxon>Actinomycetota</taxon>
        <taxon>Actinomycetes</taxon>
        <taxon>Pseudonocardiales</taxon>
        <taxon>Pseudonocardiaceae</taxon>
        <taxon>Lentzea</taxon>
    </lineage>
</organism>
<dbReference type="PANTHER" id="PTHR24304">
    <property type="entry name" value="CYTOCHROME P450 FAMILY 7"/>
    <property type="match status" value="1"/>
</dbReference>
<evidence type="ECO:0000256" key="3">
    <source>
        <dbReference type="ARBA" id="ARBA00022723"/>
    </source>
</evidence>
<dbReference type="GO" id="GO:0020037">
    <property type="term" value="F:heme binding"/>
    <property type="evidence" value="ECO:0007669"/>
    <property type="project" value="InterPro"/>
</dbReference>